<keyword evidence="4" id="KW-1185">Reference proteome</keyword>
<feature type="coiled-coil region" evidence="1">
    <location>
        <begin position="335"/>
        <end position="362"/>
    </location>
</feature>
<evidence type="ECO:0000256" key="1">
    <source>
        <dbReference type="SAM" id="Coils"/>
    </source>
</evidence>
<evidence type="ECO:0000313" key="3">
    <source>
        <dbReference type="EMBL" id="PMD34720.1"/>
    </source>
</evidence>
<evidence type="ECO:0000256" key="2">
    <source>
        <dbReference type="SAM" id="MobiDB-lite"/>
    </source>
</evidence>
<organism evidence="3 4">
    <name type="scientific">Hyaloscypha variabilis (strain UAMH 11265 / GT02V1 / F)</name>
    <name type="common">Meliniomyces variabilis</name>
    <dbReference type="NCBI Taxonomy" id="1149755"/>
    <lineage>
        <taxon>Eukaryota</taxon>
        <taxon>Fungi</taxon>
        <taxon>Dikarya</taxon>
        <taxon>Ascomycota</taxon>
        <taxon>Pezizomycotina</taxon>
        <taxon>Leotiomycetes</taxon>
        <taxon>Helotiales</taxon>
        <taxon>Hyaloscyphaceae</taxon>
        <taxon>Hyaloscypha</taxon>
        <taxon>Hyaloscypha variabilis</taxon>
    </lineage>
</organism>
<feature type="compositionally biased region" description="Basic and acidic residues" evidence="2">
    <location>
        <begin position="115"/>
        <end position="125"/>
    </location>
</feature>
<accession>A0A2J6R8A0</accession>
<dbReference type="AlphaFoldDB" id="A0A2J6R8A0"/>
<dbReference type="EMBL" id="KZ613953">
    <property type="protein sequence ID" value="PMD34720.1"/>
    <property type="molecule type" value="Genomic_DNA"/>
</dbReference>
<feature type="compositionally biased region" description="Polar residues" evidence="2">
    <location>
        <begin position="166"/>
        <end position="179"/>
    </location>
</feature>
<feature type="region of interest" description="Disordered" evidence="2">
    <location>
        <begin position="1"/>
        <end position="52"/>
    </location>
</feature>
<feature type="compositionally biased region" description="Basic and acidic residues" evidence="2">
    <location>
        <begin position="40"/>
        <end position="52"/>
    </location>
</feature>
<reference evidence="3 4" key="1">
    <citation type="submission" date="2016-04" db="EMBL/GenBank/DDBJ databases">
        <title>A degradative enzymes factory behind the ericoid mycorrhizal symbiosis.</title>
        <authorList>
            <consortium name="DOE Joint Genome Institute"/>
            <person name="Martino E."/>
            <person name="Morin E."/>
            <person name="Grelet G."/>
            <person name="Kuo A."/>
            <person name="Kohler A."/>
            <person name="Daghino S."/>
            <person name="Barry K."/>
            <person name="Choi C."/>
            <person name="Cichocki N."/>
            <person name="Clum A."/>
            <person name="Copeland A."/>
            <person name="Hainaut M."/>
            <person name="Haridas S."/>
            <person name="Labutti K."/>
            <person name="Lindquist E."/>
            <person name="Lipzen A."/>
            <person name="Khouja H.-R."/>
            <person name="Murat C."/>
            <person name="Ohm R."/>
            <person name="Olson A."/>
            <person name="Spatafora J."/>
            <person name="Veneault-Fourrey C."/>
            <person name="Henrissat B."/>
            <person name="Grigoriev I."/>
            <person name="Martin F."/>
            <person name="Perotto S."/>
        </authorList>
    </citation>
    <scope>NUCLEOTIDE SEQUENCE [LARGE SCALE GENOMIC DNA]</scope>
    <source>
        <strain evidence="3 4">F</strain>
    </source>
</reference>
<feature type="region of interest" description="Disordered" evidence="2">
    <location>
        <begin position="69"/>
        <end position="245"/>
    </location>
</feature>
<protein>
    <submittedName>
        <fullName evidence="3">Uncharacterized protein</fullName>
    </submittedName>
</protein>
<name>A0A2J6R8A0_HYAVF</name>
<dbReference type="OrthoDB" id="4716584at2759"/>
<keyword evidence="1" id="KW-0175">Coiled coil</keyword>
<dbReference type="Proteomes" id="UP000235786">
    <property type="component" value="Unassembled WGS sequence"/>
</dbReference>
<feature type="compositionally biased region" description="Pro residues" evidence="2">
    <location>
        <begin position="85"/>
        <end position="100"/>
    </location>
</feature>
<evidence type="ECO:0000313" key="4">
    <source>
        <dbReference type="Proteomes" id="UP000235786"/>
    </source>
</evidence>
<sequence>MPETSPPPTSRRFTPTPVETTVKKVRRFAAEPVETTTRSSKKEDAQKTEEMGVERKDFVAKRKFLIEPVETSFKSSKQAANALPTPEPTPVSIPISPPPEETPKPRRRFVPELIETTKRSKKAGDSRPATLPTDKTDLTPGVPNIYTRPKIRKPKAPPNSALAESRSPNLSPTLSSTQIPPLPPRRQPSMRPHPNTRRSTRQNSFQPELEDIASSESDPQGNSDDDDGTQEDTPSLSGSLGSSEDSLMRLQLARTRESCDDRFSGYLLALAAKAAEKQLREQALAGFPNESRHEIVEHFYDREIEGASDEESVEGIGLLLDIPDINNLRRKSTEVGWAAKEMQEHQEKLNRLREDETNKKIAAEATKPTFKDPFWTNGMTVKNAAFARAQDKEPVDPQKEAELDRMRSAASPPMLGGDLVFRMCPSPKATKFESDQRIDIQPNRSDNGGGLWGGYCIADEVGEYLSPSLLGPTLIQTPHVEKSEDPFSSAFASEVPGGARSPRTNGHAHDGGLRMLAGIDERLKAEAARSKAEAALFDEFNDTFVTQVYNYLSLGYPALARQYDEELARISRMSAEVLRADDDKKKAKGHIGLIEAPEGPLKRRGSNEYGARWKALRIYILEWGRQHPSMSNGAAPTAWGVRARRGSWAI</sequence>
<feature type="compositionally biased region" description="Low complexity" evidence="2">
    <location>
        <begin position="10"/>
        <end position="20"/>
    </location>
</feature>
<gene>
    <name evidence="3" type="ORF">L207DRAFT_125402</name>
</gene>
<proteinExistence type="predicted"/>